<keyword evidence="9" id="KW-1185">Reference proteome</keyword>
<dbReference type="GO" id="GO:0016740">
    <property type="term" value="F:transferase activity"/>
    <property type="evidence" value="ECO:0007669"/>
    <property type="project" value="UniProtKB-KW"/>
</dbReference>
<dbReference type="Pfam" id="PF22191">
    <property type="entry name" value="IBR_1"/>
    <property type="match status" value="1"/>
</dbReference>
<evidence type="ECO:0000256" key="2">
    <source>
        <dbReference type="ARBA" id="ARBA00022723"/>
    </source>
</evidence>
<dbReference type="Ensembl" id="ENSKMAT00000026895.1">
    <property type="protein sequence ID" value="ENSKMAP00000026556.1"/>
    <property type="gene ID" value="ENSKMAG00000019714.1"/>
</dbReference>
<dbReference type="OMA" id="RADRCAN"/>
<evidence type="ECO:0000256" key="6">
    <source>
        <dbReference type="ARBA" id="ARBA00022833"/>
    </source>
</evidence>
<accession>A0A3Q3BBK6</accession>
<evidence type="ECO:0000256" key="4">
    <source>
        <dbReference type="ARBA" id="ARBA00022771"/>
    </source>
</evidence>
<sequence>MHRQRMGLFFSTTPTFHDPNDSLLKPVDILEWAAPGSCNFTPQKCYDPKDSSIKFVDREDDLDFLCEDFPSPRAQMSCGHAVTPMSLTNWCLKQLEQGESKFVCGQFGCGAKWSYKEVCKMALLTPEEKKHFEKTMAQNTAESRKCPECKTPAVRQSENNLCVCCQVCTAKKGHIYEFCWQCLREWKGPKPRSDRCRNVHCCNSALKTLKTCQEITFGPLKGVITCPSVRACPTCGSLLEHKQTHCKHLTCPRCRVKFCFVCLKTFAQCSKTSRLSELCSKGVARRQTSIPVWNKK</sequence>
<organism evidence="8 9">
    <name type="scientific">Kryptolebias marmoratus</name>
    <name type="common">Mangrove killifish</name>
    <name type="synonym">Rivulus marmoratus</name>
    <dbReference type="NCBI Taxonomy" id="37003"/>
    <lineage>
        <taxon>Eukaryota</taxon>
        <taxon>Metazoa</taxon>
        <taxon>Chordata</taxon>
        <taxon>Craniata</taxon>
        <taxon>Vertebrata</taxon>
        <taxon>Euteleostomi</taxon>
        <taxon>Actinopterygii</taxon>
        <taxon>Neopterygii</taxon>
        <taxon>Teleostei</taxon>
        <taxon>Neoteleostei</taxon>
        <taxon>Acanthomorphata</taxon>
        <taxon>Ovalentaria</taxon>
        <taxon>Atherinomorphae</taxon>
        <taxon>Cyprinodontiformes</taxon>
        <taxon>Rivulidae</taxon>
        <taxon>Kryptolebias</taxon>
    </lineage>
</organism>
<dbReference type="PROSITE" id="PS51873">
    <property type="entry name" value="TRIAD"/>
    <property type="match status" value="1"/>
</dbReference>
<dbReference type="OrthoDB" id="419317at2759"/>
<protein>
    <submittedName>
        <fullName evidence="8">Probable E3 ubiquitin-protein ligase ARI7</fullName>
    </submittedName>
</protein>
<evidence type="ECO:0000259" key="7">
    <source>
        <dbReference type="PROSITE" id="PS51873"/>
    </source>
</evidence>
<keyword evidence="1" id="KW-0808">Transferase</keyword>
<dbReference type="GeneTree" id="ENSGT00510000050415"/>
<keyword evidence="6" id="KW-0862">Zinc</keyword>
<keyword evidence="3" id="KW-0677">Repeat</keyword>
<dbReference type="InterPro" id="IPR044066">
    <property type="entry name" value="TRIAD_supradom"/>
</dbReference>
<dbReference type="AlphaFoldDB" id="A0A3Q3BBK6"/>
<evidence type="ECO:0000256" key="5">
    <source>
        <dbReference type="ARBA" id="ARBA00022786"/>
    </source>
</evidence>
<dbReference type="GO" id="GO:0008270">
    <property type="term" value="F:zinc ion binding"/>
    <property type="evidence" value="ECO:0007669"/>
    <property type="project" value="UniProtKB-KW"/>
</dbReference>
<evidence type="ECO:0000256" key="3">
    <source>
        <dbReference type="ARBA" id="ARBA00022737"/>
    </source>
</evidence>
<evidence type="ECO:0000256" key="1">
    <source>
        <dbReference type="ARBA" id="ARBA00022679"/>
    </source>
</evidence>
<reference evidence="8" key="1">
    <citation type="submission" date="2025-08" db="UniProtKB">
        <authorList>
            <consortium name="Ensembl"/>
        </authorList>
    </citation>
    <scope>IDENTIFICATION</scope>
</reference>
<dbReference type="STRING" id="37003.ENSKMAP00000026556"/>
<dbReference type="SUPFAM" id="SSF57850">
    <property type="entry name" value="RING/U-box"/>
    <property type="match status" value="1"/>
</dbReference>
<keyword evidence="4" id="KW-0863">Zinc-finger</keyword>
<feature type="domain" description="RING-type" evidence="7">
    <location>
        <begin position="58"/>
        <end position="283"/>
    </location>
</feature>
<keyword evidence="5" id="KW-0833">Ubl conjugation pathway</keyword>
<reference evidence="8" key="2">
    <citation type="submission" date="2025-09" db="UniProtKB">
        <authorList>
            <consortium name="Ensembl"/>
        </authorList>
    </citation>
    <scope>IDENTIFICATION</scope>
</reference>
<evidence type="ECO:0000313" key="8">
    <source>
        <dbReference type="Ensembl" id="ENSKMAP00000026556.1"/>
    </source>
</evidence>
<dbReference type="Gene3D" id="1.20.120.1750">
    <property type="match status" value="1"/>
</dbReference>
<dbReference type="GeneID" id="108247783"/>
<evidence type="ECO:0000313" key="9">
    <source>
        <dbReference type="Proteomes" id="UP000264800"/>
    </source>
</evidence>
<keyword evidence="2" id="KW-0479">Metal-binding</keyword>
<dbReference type="KEGG" id="kmr:108247783"/>
<name>A0A3Q3BBK6_KRYMA</name>
<dbReference type="Proteomes" id="UP000264800">
    <property type="component" value="Unplaced"/>
</dbReference>
<proteinExistence type="predicted"/>